<dbReference type="EMBL" id="MARB01000001">
    <property type="protein sequence ID" value="ODJ89708.1"/>
    <property type="molecule type" value="Genomic_DNA"/>
</dbReference>
<dbReference type="InterPro" id="IPR029014">
    <property type="entry name" value="NiFe-Hase_large"/>
</dbReference>
<dbReference type="AlphaFoldDB" id="A0A7Z0VQH2"/>
<accession>A0A7Z0VQH2</accession>
<feature type="binding site" evidence="1">
    <location>
        <position position="342"/>
    </location>
    <ligand>
        <name>Mg(2+)</name>
        <dbReference type="ChEBI" id="CHEBI:18420"/>
    </ligand>
</feature>
<reference evidence="2 3" key="1">
    <citation type="submission" date="2016-06" db="EMBL/GenBank/DDBJ databases">
        <title>Genome sequence of endosymbiont of Candidatus Endolucinida thiodiazotropha.</title>
        <authorList>
            <person name="Poehlein A."/>
            <person name="Koenig S."/>
            <person name="Heiden S.E."/>
            <person name="Thuermer A."/>
            <person name="Voget S."/>
            <person name="Daniel R."/>
            <person name="Markert S."/>
            <person name="Gros O."/>
            <person name="Schweder T."/>
        </authorList>
    </citation>
    <scope>NUCLEOTIDE SEQUENCE [LARGE SCALE GENOMIC DNA]</scope>
    <source>
        <strain evidence="2 3">COS</strain>
    </source>
</reference>
<keyword evidence="2" id="KW-0560">Oxidoreductase</keyword>
<feature type="binding site" evidence="1">
    <location>
        <position position="385"/>
    </location>
    <ligand>
        <name>Ni(2+)</name>
        <dbReference type="ChEBI" id="CHEBI:49786"/>
    </ligand>
</feature>
<evidence type="ECO:0000313" key="2">
    <source>
        <dbReference type="EMBL" id="ODJ89708.1"/>
    </source>
</evidence>
<evidence type="ECO:0000256" key="1">
    <source>
        <dbReference type="PIRSR" id="PIRSR601501-1"/>
    </source>
</evidence>
<dbReference type="EC" id="1.12.2.1" evidence="2"/>
<keyword evidence="3" id="KW-1185">Reference proteome</keyword>
<sequence length="393" mass="43536">MNVEGELHIKLYRRQARIEKVAISSTRPLQLTHLFEGKSVKELLSMLPMLYSVCATAQASAAAQACRQAMGIHGNARIELAESMLVTVETAREHLWRILIDWSNFVEKAVDRALVASLSNLLPMAKHACFNDSDLFTLQPRLVVDQERFSTVIEQIAKTAADSVFALAPADWYAYADIEDFDVWLEQTATPTSTLLRRIRDEQSARLADGGSYPLPPIDPQAICQRLSEEDADQFIAAPEWKGAVFETTPMTRMAPHPLLRQLTKLYGFGLMTRLVARLLELASIPARLNGQMQALIEDRIDGGAPMAGSGADEGLGQVEAARGRLIHRAVLDKGMISGYQIVAPTEWNFHPRGVVARGLLSLPAREIDTLKRHADLFINAVDPCVGYRLEIV</sequence>
<dbReference type="GO" id="GO:0047806">
    <property type="term" value="F:cytochrome-c3 hydrogenase activity"/>
    <property type="evidence" value="ECO:0007669"/>
    <property type="project" value="UniProtKB-EC"/>
</dbReference>
<keyword evidence="1" id="KW-0460">Magnesium</keyword>
<dbReference type="RefSeq" id="WP_069120792.1">
    <property type="nucleotide sequence ID" value="NZ_MARB01000001.1"/>
</dbReference>
<dbReference type="Pfam" id="PF00374">
    <property type="entry name" value="NiFeSe_Hases"/>
    <property type="match status" value="1"/>
</dbReference>
<dbReference type="Gene3D" id="1.10.645.10">
    <property type="entry name" value="Cytochrome-c3 Hydrogenase, chain B"/>
    <property type="match status" value="2"/>
</dbReference>
<dbReference type="GO" id="GO:0016151">
    <property type="term" value="F:nickel cation binding"/>
    <property type="evidence" value="ECO:0007669"/>
    <property type="project" value="InterPro"/>
</dbReference>
<dbReference type="SUPFAM" id="SSF56762">
    <property type="entry name" value="HydB/Nqo4-like"/>
    <property type="match status" value="1"/>
</dbReference>
<dbReference type="InterPro" id="IPR001501">
    <property type="entry name" value="Ni-dep_hyd_lsu"/>
</dbReference>
<keyword evidence="1" id="KW-0479">Metal-binding</keyword>
<gene>
    <name evidence="2" type="primary">hydB</name>
    <name evidence="2" type="ORF">CODIS_02680</name>
</gene>
<dbReference type="InterPro" id="IPR050867">
    <property type="entry name" value="NiFe/NiFeSe_hydrgnase_LSU"/>
</dbReference>
<protein>
    <submittedName>
        <fullName evidence="2">Periplasmic [NiFe] hydrogenase large subunit</fullName>
        <ecNumber evidence="2">1.12.2.1</ecNumber>
    </submittedName>
</protein>
<dbReference type="PANTHER" id="PTHR42958">
    <property type="entry name" value="HYDROGENASE-2 LARGE CHAIN"/>
    <property type="match status" value="1"/>
</dbReference>
<name>A0A7Z0VQH2_9GAMM</name>
<dbReference type="Proteomes" id="UP000094769">
    <property type="component" value="Unassembled WGS sequence"/>
</dbReference>
<keyword evidence="1" id="KW-0533">Nickel</keyword>
<comment type="cofactor">
    <cofactor evidence="1">
        <name>Ni(2+)</name>
        <dbReference type="ChEBI" id="CHEBI:49786"/>
    </cofactor>
</comment>
<dbReference type="PANTHER" id="PTHR42958:SF4">
    <property type="entry name" value="HYDROGENASE EXPRESSION_FORMATION PROTEIN HUPK"/>
    <property type="match status" value="1"/>
</dbReference>
<comment type="caution">
    <text evidence="2">The sequence shown here is derived from an EMBL/GenBank/DDBJ whole genome shotgun (WGS) entry which is preliminary data.</text>
</comment>
<proteinExistence type="predicted"/>
<dbReference type="OrthoDB" id="9157196at2"/>
<organism evidence="2 3">
    <name type="scientific">Candidatus Thiodiazotropha endolucinida</name>
    <dbReference type="NCBI Taxonomy" id="1655433"/>
    <lineage>
        <taxon>Bacteria</taxon>
        <taxon>Pseudomonadati</taxon>
        <taxon>Pseudomonadota</taxon>
        <taxon>Gammaproteobacteria</taxon>
        <taxon>Chromatiales</taxon>
        <taxon>Sedimenticolaceae</taxon>
        <taxon>Candidatus Thiodiazotropha</taxon>
    </lineage>
</organism>
<evidence type="ECO:0000313" key="3">
    <source>
        <dbReference type="Proteomes" id="UP000094769"/>
    </source>
</evidence>